<accession>A0A132AL78</accession>
<dbReference type="OrthoDB" id="10002959at2759"/>
<dbReference type="AlphaFoldDB" id="A0A132AL78"/>
<evidence type="ECO:0000256" key="4">
    <source>
        <dbReference type="ARBA" id="ARBA00022801"/>
    </source>
</evidence>
<evidence type="ECO:0000256" key="7">
    <source>
        <dbReference type="ARBA" id="ARBA00036320"/>
    </source>
</evidence>
<dbReference type="VEuPathDB" id="VectorBase:SSCA005500"/>
<dbReference type="PRINTS" id="PR00722">
    <property type="entry name" value="CHYMOTRYPSIN"/>
</dbReference>
<dbReference type="PROSITE" id="PS50240">
    <property type="entry name" value="TRYPSIN_DOM"/>
    <property type="match status" value="1"/>
</dbReference>
<dbReference type="Gene3D" id="2.40.10.10">
    <property type="entry name" value="Trypsin-like serine proteases"/>
    <property type="match status" value="1"/>
</dbReference>
<organism evidence="10 11">
    <name type="scientific">Sarcoptes scabiei</name>
    <name type="common">Itch mite</name>
    <name type="synonym">Acarus scabiei</name>
    <dbReference type="NCBI Taxonomy" id="52283"/>
    <lineage>
        <taxon>Eukaryota</taxon>
        <taxon>Metazoa</taxon>
        <taxon>Ecdysozoa</taxon>
        <taxon>Arthropoda</taxon>
        <taxon>Chelicerata</taxon>
        <taxon>Arachnida</taxon>
        <taxon>Acari</taxon>
        <taxon>Acariformes</taxon>
        <taxon>Sarcoptiformes</taxon>
        <taxon>Astigmata</taxon>
        <taxon>Psoroptidia</taxon>
        <taxon>Sarcoptoidea</taxon>
        <taxon>Sarcoptidae</taxon>
        <taxon>Sarcoptinae</taxon>
        <taxon>Sarcoptes</taxon>
    </lineage>
</organism>
<name>A0A132AL78_SARSC</name>
<dbReference type="InterPro" id="IPR050430">
    <property type="entry name" value="Peptidase_S1"/>
</dbReference>
<reference evidence="10 11" key="1">
    <citation type="journal article" date="2015" name="Parasit. Vectors">
        <title>Draft genome of the scabies mite.</title>
        <authorList>
            <person name="Rider S.D.Jr."/>
            <person name="Morgan M.S."/>
            <person name="Arlian L.G."/>
        </authorList>
    </citation>
    <scope>NUCLEOTIDE SEQUENCE [LARGE SCALE GENOMIC DNA]</scope>
    <source>
        <strain evidence="10">Arlian Lab</strain>
    </source>
</reference>
<evidence type="ECO:0000256" key="8">
    <source>
        <dbReference type="ARBA" id="ARBA00038868"/>
    </source>
</evidence>
<keyword evidence="5" id="KW-0720">Serine protease</keyword>
<dbReference type="Pfam" id="PF00089">
    <property type="entry name" value="Trypsin"/>
    <property type="match status" value="1"/>
</dbReference>
<dbReference type="GO" id="GO:0006508">
    <property type="term" value="P:proteolysis"/>
    <property type="evidence" value="ECO:0007669"/>
    <property type="project" value="UniProtKB-KW"/>
</dbReference>
<sequence length="254" mass="28167">MPSPLKLLNLLFTCFLLIAFFQSSSALIGGRPSNITDEPWTAGLLAQNYFCGGSLIHESFVLTAGQCVCGKTPQEIHIFYNTTTRNRGGDFRDVKQVYCNHYDAGTYKNDIAIVETKTPMEFNNVTSRAIDLADQYFDPNVGSKVLVSGWGDDRPGNENLTAADFFVEDRYYCSKQYMEQGKKMDLKKDVFCAGGKGFGDASLESGDAGDPGVYKNKLIGVATYPPWYKPGLPGIFTNVGFYTSWIKSVIQKKR</sequence>
<dbReference type="CDD" id="cd00190">
    <property type="entry name" value="Tryp_SPc"/>
    <property type="match status" value="1"/>
</dbReference>
<evidence type="ECO:0000256" key="3">
    <source>
        <dbReference type="ARBA" id="ARBA00022757"/>
    </source>
</evidence>
<dbReference type="InterPro" id="IPR009003">
    <property type="entry name" value="Peptidase_S1_PA"/>
</dbReference>
<dbReference type="PANTHER" id="PTHR24276:SF97">
    <property type="entry name" value="GH13245P2-RELATED"/>
    <property type="match status" value="1"/>
</dbReference>
<dbReference type="InterPro" id="IPR001314">
    <property type="entry name" value="Peptidase_S1A"/>
</dbReference>
<dbReference type="SMART" id="SM00020">
    <property type="entry name" value="Tryp_SPc"/>
    <property type="match status" value="1"/>
</dbReference>
<keyword evidence="4" id="KW-0378">Hydrolase</keyword>
<evidence type="ECO:0000256" key="1">
    <source>
        <dbReference type="ARBA" id="ARBA00007664"/>
    </source>
</evidence>
<dbReference type="SUPFAM" id="SSF50494">
    <property type="entry name" value="Trypsin-like serine proteases"/>
    <property type="match status" value="1"/>
</dbReference>
<evidence type="ECO:0000313" key="11">
    <source>
        <dbReference type="Proteomes" id="UP000616769"/>
    </source>
</evidence>
<evidence type="ECO:0000259" key="9">
    <source>
        <dbReference type="PROSITE" id="PS50240"/>
    </source>
</evidence>
<protein>
    <recommendedName>
        <fullName evidence="8">trypsin</fullName>
        <ecNumber evidence="8">3.4.21.4</ecNumber>
    </recommendedName>
</protein>
<evidence type="ECO:0000256" key="6">
    <source>
        <dbReference type="ARBA" id="ARBA00023157"/>
    </source>
</evidence>
<comment type="catalytic activity">
    <reaction evidence="7">
        <text>Preferential cleavage: Arg-|-Xaa, Lys-|-Xaa.</text>
        <dbReference type="EC" id="3.4.21.4"/>
    </reaction>
</comment>
<proteinExistence type="inferred from homology"/>
<comment type="caution">
    <text evidence="10">The sequence shown here is derived from an EMBL/GenBank/DDBJ whole genome shotgun (WGS) entry which is preliminary data.</text>
</comment>
<keyword evidence="2 10" id="KW-0645">Protease</keyword>
<dbReference type="EMBL" id="JXLN01017869">
    <property type="protein sequence ID" value="KPM11762.1"/>
    <property type="molecule type" value="Genomic_DNA"/>
</dbReference>
<dbReference type="EC" id="3.4.21.4" evidence="8"/>
<keyword evidence="3" id="KW-0222">Digestion</keyword>
<feature type="domain" description="Peptidase S1" evidence="9">
    <location>
        <begin position="27"/>
        <end position="251"/>
    </location>
</feature>
<evidence type="ECO:0000256" key="2">
    <source>
        <dbReference type="ARBA" id="ARBA00022670"/>
    </source>
</evidence>
<gene>
    <name evidence="10" type="ORF">QR98_0103370</name>
</gene>
<evidence type="ECO:0000256" key="5">
    <source>
        <dbReference type="ARBA" id="ARBA00022825"/>
    </source>
</evidence>
<evidence type="ECO:0000313" key="10">
    <source>
        <dbReference type="EMBL" id="KPM11762.1"/>
    </source>
</evidence>
<dbReference type="PANTHER" id="PTHR24276">
    <property type="entry name" value="POLYSERASE-RELATED"/>
    <property type="match status" value="1"/>
</dbReference>
<dbReference type="InterPro" id="IPR001254">
    <property type="entry name" value="Trypsin_dom"/>
</dbReference>
<dbReference type="GO" id="GO:0007586">
    <property type="term" value="P:digestion"/>
    <property type="evidence" value="ECO:0007669"/>
    <property type="project" value="UniProtKB-KW"/>
</dbReference>
<keyword evidence="6" id="KW-1015">Disulfide bond</keyword>
<comment type="similarity">
    <text evidence="1">Belongs to the peptidase S1 family.</text>
</comment>
<dbReference type="InterPro" id="IPR043504">
    <property type="entry name" value="Peptidase_S1_PA_chymotrypsin"/>
</dbReference>
<dbReference type="GO" id="GO:0004252">
    <property type="term" value="F:serine-type endopeptidase activity"/>
    <property type="evidence" value="ECO:0007669"/>
    <property type="project" value="UniProtKB-EC"/>
</dbReference>
<dbReference type="Proteomes" id="UP000616769">
    <property type="component" value="Unassembled WGS sequence"/>
</dbReference>